<dbReference type="RefSeq" id="WP_380075877.1">
    <property type="nucleotide sequence ID" value="NZ_JBHRZF010000026.1"/>
</dbReference>
<dbReference type="Gene3D" id="1.20.1250.20">
    <property type="entry name" value="MFS general substrate transporter like domains"/>
    <property type="match status" value="2"/>
</dbReference>
<comment type="caution">
    <text evidence="2">The sequence shown here is derived from an EMBL/GenBank/DDBJ whole genome shotgun (WGS) entry which is preliminary data.</text>
</comment>
<dbReference type="SUPFAM" id="SSF103473">
    <property type="entry name" value="MFS general substrate transporter"/>
    <property type="match status" value="1"/>
</dbReference>
<feature type="transmembrane region" description="Helical" evidence="1">
    <location>
        <begin position="131"/>
        <end position="154"/>
    </location>
</feature>
<keyword evidence="1" id="KW-1133">Transmembrane helix</keyword>
<feature type="transmembrane region" description="Helical" evidence="1">
    <location>
        <begin position="299"/>
        <end position="321"/>
    </location>
</feature>
<dbReference type="CDD" id="cd17339">
    <property type="entry name" value="MFS_NIMT_CynX_like"/>
    <property type="match status" value="1"/>
</dbReference>
<name>A0ABV8A5L3_9DEIO</name>
<feature type="transmembrane region" description="Helical" evidence="1">
    <location>
        <begin position="207"/>
        <end position="226"/>
    </location>
</feature>
<dbReference type="InterPro" id="IPR052524">
    <property type="entry name" value="MFS_Cyanate_Porter"/>
</dbReference>
<dbReference type="InterPro" id="IPR011701">
    <property type="entry name" value="MFS"/>
</dbReference>
<dbReference type="PANTHER" id="PTHR23523">
    <property type="match status" value="1"/>
</dbReference>
<dbReference type="Pfam" id="PF07690">
    <property type="entry name" value="MFS_1"/>
    <property type="match status" value="1"/>
</dbReference>
<proteinExistence type="predicted"/>
<gene>
    <name evidence="2" type="ORF">ACFOPQ_02935</name>
</gene>
<sequence>MTPRNRATPLLLITGVLLVALNLRPVIAAFGPLLAQIQAELGVNAATVSLLMSVPLLCWGTFALLAPLFVRSRSAEVVILGCLAVIALGALLRAGPSFGWILLGTVLVGSGIAVVNVLLPSLLRRDFPERLGLMTGLYTTAVVGGAAIASAASVPLRNAFGGSWRAALGFWVLLAVLGAAAWWPAVRGRPERSGLQTAAGVSIWHNPATLPVTAFMGSQSMVFFIWMTWLPRLLVDQGVSPTQAGFLLSVGNIVQLPFSLYVPILAARLPSVRPLVVALSACVAAGLLGLLLAPGAPPLVWALLLGIGSGSAFPLALYLIAHRARSVAEAPNLSAVAQGCGYLFAATGPLLFGALHDLTRGWHAPLLLHLGLTALMLVTGLWASREFT</sequence>
<keyword evidence="1" id="KW-0472">Membrane</keyword>
<feature type="transmembrane region" description="Helical" evidence="1">
    <location>
        <begin position="333"/>
        <end position="356"/>
    </location>
</feature>
<feature type="transmembrane region" description="Helical" evidence="1">
    <location>
        <begin position="100"/>
        <end position="119"/>
    </location>
</feature>
<evidence type="ECO:0000313" key="3">
    <source>
        <dbReference type="Proteomes" id="UP001595748"/>
    </source>
</evidence>
<protein>
    <submittedName>
        <fullName evidence="2">CynX/NimT family MFS transporter</fullName>
    </submittedName>
</protein>
<evidence type="ECO:0000256" key="1">
    <source>
        <dbReference type="SAM" id="Phobius"/>
    </source>
</evidence>
<feature type="transmembrane region" description="Helical" evidence="1">
    <location>
        <begin position="274"/>
        <end position="293"/>
    </location>
</feature>
<dbReference type="EMBL" id="JBHRZF010000026">
    <property type="protein sequence ID" value="MFC3859718.1"/>
    <property type="molecule type" value="Genomic_DNA"/>
</dbReference>
<keyword evidence="1" id="KW-0812">Transmembrane</keyword>
<feature type="transmembrane region" description="Helical" evidence="1">
    <location>
        <begin position="362"/>
        <end position="383"/>
    </location>
</feature>
<organism evidence="2 3">
    <name type="scientific">Deinococcus antarcticus</name>
    <dbReference type="NCBI Taxonomy" id="1298767"/>
    <lineage>
        <taxon>Bacteria</taxon>
        <taxon>Thermotogati</taxon>
        <taxon>Deinococcota</taxon>
        <taxon>Deinococci</taxon>
        <taxon>Deinococcales</taxon>
        <taxon>Deinococcaceae</taxon>
        <taxon>Deinococcus</taxon>
    </lineage>
</organism>
<reference evidence="3" key="1">
    <citation type="journal article" date="2019" name="Int. J. Syst. Evol. Microbiol.">
        <title>The Global Catalogue of Microorganisms (GCM) 10K type strain sequencing project: providing services to taxonomists for standard genome sequencing and annotation.</title>
        <authorList>
            <consortium name="The Broad Institute Genomics Platform"/>
            <consortium name="The Broad Institute Genome Sequencing Center for Infectious Disease"/>
            <person name="Wu L."/>
            <person name="Ma J."/>
        </authorList>
    </citation>
    <scope>NUCLEOTIDE SEQUENCE [LARGE SCALE GENOMIC DNA]</scope>
    <source>
        <strain evidence="3">CCTCC AB 2013263</strain>
    </source>
</reference>
<feature type="transmembrane region" description="Helical" evidence="1">
    <location>
        <begin position="77"/>
        <end position="94"/>
    </location>
</feature>
<keyword evidence="3" id="KW-1185">Reference proteome</keyword>
<evidence type="ECO:0000313" key="2">
    <source>
        <dbReference type="EMBL" id="MFC3859718.1"/>
    </source>
</evidence>
<feature type="transmembrane region" description="Helical" evidence="1">
    <location>
        <begin position="166"/>
        <end position="186"/>
    </location>
</feature>
<feature type="transmembrane region" description="Helical" evidence="1">
    <location>
        <begin position="246"/>
        <end position="267"/>
    </location>
</feature>
<dbReference type="PANTHER" id="PTHR23523:SF2">
    <property type="entry name" value="2-NITROIMIDAZOLE TRANSPORTER"/>
    <property type="match status" value="1"/>
</dbReference>
<dbReference type="InterPro" id="IPR036259">
    <property type="entry name" value="MFS_trans_sf"/>
</dbReference>
<feature type="transmembrane region" description="Helical" evidence="1">
    <location>
        <begin position="44"/>
        <end position="70"/>
    </location>
</feature>
<accession>A0ABV8A5L3</accession>
<dbReference type="Proteomes" id="UP001595748">
    <property type="component" value="Unassembled WGS sequence"/>
</dbReference>